<dbReference type="EMBL" id="CP146369">
    <property type="protein sequence ID" value="WWT55749.1"/>
    <property type="molecule type" value="Genomic_DNA"/>
</dbReference>
<keyword evidence="4" id="KW-1185">Reference proteome</keyword>
<reference evidence="3 4" key="1">
    <citation type="submission" date="2024-02" db="EMBL/GenBank/DDBJ databases">
        <title>Distribution and functional of Brevundimonas-related endobacteria within Verticillium dahliae.</title>
        <authorList>
            <person name="Zeng H."/>
        </authorList>
    </citation>
    <scope>NUCLEOTIDE SEQUENCE [LARGE SCALE GENOMIC DNA]</scope>
    <source>
        <strain evidence="3 4">TRM 44200</strain>
    </source>
</reference>
<dbReference type="Gene3D" id="3.20.20.140">
    <property type="entry name" value="Metal-dependent hydrolases"/>
    <property type="match status" value="1"/>
</dbReference>
<organism evidence="3 4">
    <name type="scientific">Brevundimonas olei</name>
    <dbReference type="NCBI Taxonomy" id="657642"/>
    <lineage>
        <taxon>Bacteria</taxon>
        <taxon>Pseudomonadati</taxon>
        <taxon>Pseudomonadota</taxon>
        <taxon>Alphaproteobacteria</taxon>
        <taxon>Caulobacterales</taxon>
        <taxon>Caulobacteraceae</taxon>
        <taxon>Brevundimonas</taxon>
    </lineage>
</organism>
<dbReference type="InterPro" id="IPR006680">
    <property type="entry name" value="Amidohydro-rel"/>
</dbReference>
<evidence type="ECO:0000313" key="3">
    <source>
        <dbReference type="EMBL" id="WWT55749.1"/>
    </source>
</evidence>
<evidence type="ECO:0000256" key="1">
    <source>
        <dbReference type="ARBA" id="ARBA00038310"/>
    </source>
</evidence>
<dbReference type="Proteomes" id="UP001363460">
    <property type="component" value="Chromosome"/>
</dbReference>
<dbReference type="PANTHER" id="PTHR43569">
    <property type="entry name" value="AMIDOHYDROLASE"/>
    <property type="match status" value="1"/>
</dbReference>
<protein>
    <submittedName>
        <fullName evidence="3">Amidohydrolase family protein</fullName>
    </submittedName>
</protein>
<proteinExistence type="inferred from homology"/>
<comment type="similarity">
    <text evidence="1">Belongs to the metallo-dependent hydrolases superfamily.</text>
</comment>
<dbReference type="SUPFAM" id="SSF51556">
    <property type="entry name" value="Metallo-dependent hydrolases"/>
    <property type="match status" value="1"/>
</dbReference>
<dbReference type="InterPro" id="IPR052350">
    <property type="entry name" value="Metallo-dep_Lactonases"/>
</dbReference>
<accession>A0ABZ2IHG1</accession>
<feature type="domain" description="Amidohydrolase-related" evidence="2">
    <location>
        <begin position="2"/>
        <end position="284"/>
    </location>
</feature>
<sequence>MIDAHLHLWDPQRLSYDWLKHVPSIAGRHGPEEWARRQAEPRQAVFVQADCAPEQTLNEVDWVSGLDRSPLQILGVVAFAPLEEGEAVRPLLRQLKQRPLVCGVRRSVQNEAPGFISSAAHIEGLVASAEEGLSLDLCARDHQLPELIEALDALFAAAPHSRVVLDHLGKPDIAVGKGDIRHSDWAANLEHLAKRPQVFAKLSGLTTQDDWAEGRDEALRPYIDHALTCFGPSRLMYGGDWPVAELARGGLSRWRTLFDIATARLSNAERALIRHETARGFYRLPPV</sequence>
<dbReference type="InterPro" id="IPR032466">
    <property type="entry name" value="Metal_Hydrolase"/>
</dbReference>
<name>A0ABZ2IHG1_9CAUL</name>
<gene>
    <name evidence="3" type="ORF">V8J38_04725</name>
</gene>
<evidence type="ECO:0000259" key="2">
    <source>
        <dbReference type="Pfam" id="PF04909"/>
    </source>
</evidence>
<dbReference type="RefSeq" id="WP_338578103.1">
    <property type="nucleotide sequence ID" value="NZ_CP146369.1"/>
</dbReference>
<evidence type="ECO:0000313" key="4">
    <source>
        <dbReference type="Proteomes" id="UP001363460"/>
    </source>
</evidence>
<dbReference type="Pfam" id="PF04909">
    <property type="entry name" value="Amidohydro_2"/>
    <property type="match status" value="1"/>
</dbReference>
<dbReference type="PANTHER" id="PTHR43569:SF2">
    <property type="entry name" value="AMIDOHYDROLASE-RELATED DOMAIN-CONTAINING PROTEIN"/>
    <property type="match status" value="1"/>
</dbReference>